<evidence type="ECO:0000256" key="3">
    <source>
        <dbReference type="ARBA" id="ARBA00022679"/>
    </source>
</evidence>
<accession>A0A4P6MTX7</accession>
<evidence type="ECO:0000313" key="7">
    <source>
        <dbReference type="Proteomes" id="UP000290408"/>
    </source>
</evidence>
<keyword evidence="7" id="KW-1185">Reference proteome</keyword>
<evidence type="ECO:0000259" key="4">
    <source>
        <dbReference type="Pfam" id="PF00534"/>
    </source>
</evidence>
<feature type="domain" description="Glycosyltransferase subfamily 4-like N-terminal" evidence="5">
    <location>
        <begin position="38"/>
        <end position="209"/>
    </location>
</feature>
<feature type="domain" description="Glycosyl transferase family 1" evidence="4">
    <location>
        <begin position="220"/>
        <end position="361"/>
    </location>
</feature>
<evidence type="ECO:0000256" key="1">
    <source>
        <dbReference type="ARBA" id="ARBA00021292"/>
    </source>
</evidence>
<dbReference type="PANTHER" id="PTHR45947">
    <property type="entry name" value="SULFOQUINOVOSYL TRANSFERASE SQD2"/>
    <property type="match status" value="1"/>
</dbReference>
<dbReference type="InterPro" id="IPR001296">
    <property type="entry name" value="Glyco_trans_1"/>
</dbReference>
<dbReference type="InterPro" id="IPR050194">
    <property type="entry name" value="Glycosyltransferase_grp1"/>
</dbReference>
<organism evidence="6 7">
    <name type="scientific">Janibacter limosus</name>
    <dbReference type="NCBI Taxonomy" id="53458"/>
    <lineage>
        <taxon>Bacteria</taxon>
        <taxon>Bacillati</taxon>
        <taxon>Actinomycetota</taxon>
        <taxon>Actinomycetes</taxon>
        <taxon>Micrococcales</taxon>
        <taxon>Intrasporangiaceae</taxon>
        <taxon>Janibacter</taxon>
    </lineage>
</organism>
<dbReference type="GO" id="GO:0016757">
    <property type="term" value="F:glycosyltransferase activity"/>
    <property type="evidence" value="ECO:0007669"/>
    <property type="project" value="UniProtKB-KW"/>
</dbReference>
<dbReference type="KEGG" id="jli:EXU32_02780"/>
<sequence length="391" mass="42117">MGQGRARPPRRLPQGARVSAYQRLRIWLAPSAFHPSRGGVEELTLQLARDYQQRGHDVTVVVHRHPRVLPTEDLVEGVRVRRLDLDLPGSHPARLLTYPLALRKQLASLDALGPRPDIVHVQCAANQVLALTAWSTLRRVPLVLTTQGEVTMDAGRIYERSLQVRTSLRIGSVRAAALTACSRRAGDDAATVARPFEGCDVVPNGVDLSQWTTTPLPAAPVFAAWGRHVPQKGFDLLIEAFARVRRALPDAVLRIGGDGPESSRLQAMAGPGVEFLGPLDRKGVGSLLESARVVVVPSRLEPFGIVAVEAMAAGRGVVWSTNGGLADATGGLGRGADPTDVEALSEAMASAHRDPLEPETARRHAESLSWSRIGTRYLDLYASVIQPAGRV</sequence>
<evidence type="ECO:0000313" key="6">
    <source>
        <dbReference type="EMBL" id="QBF45285.1"/>
    </source>
</evidence>
<dbReference type="CDD" id="cd03801">
    <property type="entry name" value="GT4_PimA-like"/>
    <property type="match status" value="1"/>
</dbReference>
<dbReference type="OrthoDB" id="506201at2"/>
<dbReference type="Pfam" id="PF13439">
    <property type="entry name" value="Glyco_transf_4"/>
    <property type="match status" value="1"/>
</dbReference>
<dbReference type="Pfam" id="PF00534">
    <property type="entry name" value="Glycos_transf_1"/>
    <property type="match status" value="1"/>
</dbReference>
<reference evidence="6 7" key="1">
    <citation type="submission" date="2019-02" db="EMBL/GenBank/DDBJ databases">
        <title>Genomic data mining of an Antarctic deep-sea actinobacterium, Janibacterlimosus P3-3-X1.</title>
        <authorList>
            <person name="Liao L."/>
            <person name="Chen B."/>
        </authorList>
    </citation>
    <scope>NUCLEOTIDE SEQUENCE [LARGE SCALE GENOMIC DNA]</scope>
    <source>
        <strain evidence="6 7">P3-3-X1</strain>
    </source>
</reference>
<dbReference type="Gene3D" id="3.40.50.2000">
    <property type="entry name" value="Glycogen Phosphorylase B"/>
    <property type="match status" value="2"/>
</dbReference>
<proteinExistence type="predicted"/>
<gene>
    <name evidence="6" type="ORF">EXU32_02780</name>
</gene>
<dbReference type="Proteomes" id="UP000290408">
    <property type="component" value="Chromosome"/>
</dbReference>
<keyword evidence="3 6" id="KW-0808">Transferase</keyword>
<dbReference type="SUPFAM" id="SSF53756">
    <property type="entry name" value="UDP-Glycosyltransferase/glycogen phosphorylase"/>
    <property type="match status" value="1"/>
</dbReference>
<keyword evidence="2" id="KW-0328">Glycosyltransferase</keyword>
<dbReference type="InterPro" id="IPR028098">
    <property type="entry name" value="Glyco_trans_4-like_N"/>
</dbReference>
<dbReference type="GO" id="GO:1901137">
    <property type="term" value="P:carbohydrate derivative biosynthetic process"/>
    <property type="evidence" value="ECO:0007669"/>
    <property type="project" value="UniProtKB-ARBA"/>
</dbReference>
<protein>
    <recommendedName>
        <fullName evidence="1">D-inositol 3-phosphate glycosyltransferase</fullName>
    </recommendedName>
</protein>
<evidence type="ECO:0000259" key="5">
    <source>
        <dbReference type="Pfam" id="PF13439"/>
    </source>
</evidence>
<dbReference type="EMBL" id="CP036164">
    <property type="protein sequence ID" value="QBF45285.1"/>
    <property type="molecule type" value="Genomic_DNA"/>
</dbReference>
<name>A0A4P6MTX7_9MICO</name>
<evidence type="ECO:0000256" key="2">
    <source>
        <dbReference type="ARBA" id="ARBA00022676"/>
    </source>
</evidence>
<dbReference type="AlphaFoldDB" id="A0A4P6MTX7"/>
<dbReference type="PANTHER" id="PTHR45947:SF3">
    <property type="entry name" value="SULFOQUINOVOSYL TRANSFERASE SQD2"/>
    <property type="match status" value="1"/>
</dbReference>